<sequence>MHPISPHFMQEEESLDGKRLNFLFPVPIEEILSRRKKQRKEIL</sequence>
<organism evidence="1 2">
    <name type="scientific">Saccharococcus caldoxylosilyticus</name>
    <dbReference type="NCBI Taxonomy" id="81408"/>
    <lineage>
        <taxon>Bacteria</taxon>
        <taxon>Bacillati</taxon>
        <taxon>Bacillota</taxon>
        <taxon>Bacilli</taxon>
        <taxon>Bacillales</taxon>
        <taxon>Anoxybacillaceae</taxon>
        <taxon>Saccharococcus</taxon>
    </lineage>
</organism>
<dbReference type="EMBL" id="LQYS01000034">
    <property type="protein sequence ID" value="KYD16239.1"/>
    <property type="molecule type" value="Genomic_DNA"/>
</dbReference>
<dbReference type="AlphaFoldDB" id="A0A150LWE7"/>
<name>A0A150LWE7_9BACL</name>
<dbReference type="STRING" id="81408.B4119_2375"/>
<comment type="caution">
    <text evidence="1">The sequence shown here is derived from an EMBL/GenBank/DDBJ whole genome shotgun (WGS) entry which is preliminary data.</text>
</comment>
<accession>A0A150LWE7</accession>
<gene>
    <name evidence="1" type="ORF">B4119_2375</name>
</gene>
<evidence type="ECO:0000313" key="2">
    <source>
        <dbReference type="Proteomes" id="UP000075455"/>
    </source>
</evidence>
<dbReference type="Proteomes" id="UP000075455">
    <property type="component" value="Unassembled WGS sequence"/>
</dbReference>
<reference evidence="1 2" key="1">
    <citation type="submission" date="2016-01" db="EMBL/GenBank/DDBJ databases">
        <title>Draft Genome Sequences of Seven Thermophilic Sporeformers Isolated from Foods.</title>
        <authorList>
            <person name="Berendsen E.M."/>
            <person name="Wells-Bennik M.H."/>
            <person name="Krawcyk A.O."/>
            <person name="De Jong A."/>
            <person name="Holsappel S."/>
            <person name="Eijlander R.T."/>
            <person name="Kuipers O.P."/>
        </authorList>
    </citation>
    <scope>NUCLEOTIDE SEQUENCE [LARGE SCALE GENOMIC DNA]</scope>
    <source>
        <strain evidence="1 2">B4119</strain>
    </source>
</reference>
<protein>
    <submittedName>
        <fullName evidence="1">Uncharacterized protein</fullName>
    </submittedName>
</protein>
<proteinExistence type="predicted"/>
<dbReference type="PATRIC" id="fig|81408.3.peg.3131"/>
<evidence type="ECO:0000313" key="1">
    <source>
        <dbReference type="EMBL" id="KYD16239.1"/>
    </source>
</evidence>